<keyword evidence="3" id="KW-1185">Reference proteome</keyword>
<dbReference type="Proteomes" id="UP001603857">
    <property type="component" value="Unassembled WGS sequence"/>
</dbReference>
<organism evidence="2 3">
    <name type="scientific">Flemingia macrophylla</name>
    <dbReference type="NCBI Taxonomy" id="520843"/>
    <lineage>
        <taxon>Eukaryota</taxon>
        <taxon>Viridiplantae</taxon>
        <taxon>Streptophyta</taxon>
        <taxon>Embryophyta</taxon>
        <taxon>Tracheophyta</taxon>
        <taxon>Spermatophyta</taxon>
        <taxon>Magnoliopsida</taxon>
        <taxon>eudicotyledons</taxon>
        <taxon>Gunneridae</taxon>
        <taxon>Pentapetalae</taxon>
        <taxon>rosids</taxon>
        <taxon>fabids</taxon>
        <taxon>Fabales</taxon>
        <taxon>Fabaceae</taxon>
        <taxon>Papilionoideae</taxon>
        <taxon>50 kb inversion clade</taxon>
        <taxon>NPAAA clade</taxon>
        <taxon>indigoferoid/millettioid clade</taxon>
        <taxon>Phaseoleae</taxon>
        <taxon>Flemingia</taxon>
    </lineage>
</organism>
<dbReference type="PANTHER" id="PTHR33133:SF51">
    <property type="entry name" value="THH1_TOM1_TOM3 DOMAIN-CONTAINING PROTEIN"/>
    <property type="match status" value="1"/>
</dbReference>
<comment type="caution">
    <text evidence="2">The sequence shown here is derived from an EMBL/GenBank/DDBJ whole genome shotgun (WGS) entry which is preliminary data.</text>
</comment>
<evidence type="ECO:0000313" key="2">
    <source>
        <dbReference type="EMBL" id="KAL2339699.1"/>
    </source>
</evidence>
<feature type="transmembrane region" description="Helical" evidence="1">
    <location>
        <begin position="36"/>
        <end position="58"/>
    </location>
</feature>
<sequence>MEAEQEKMQFLGLFGVCKHSYKIISSYRKIFSHMTIFNLFLPLSLYFLTRILATQVLFSKTVHDSEDLTQYQNLLDIITDFPSFFLFLLFLSLACTSRVVHTVASFYTSEEETLGFVPEVWKRLVATFLSTALAFFVVNVMAVLVAVLWGLTIGVIRGGVAVSVVIVMVILYLAAWVYLTAVWLLASVVTVLEDSYGFEAMMKSRELMRGKMGLSIMIALKFNVLFLILFLFTMLVVNGWELLGLGWMERTAFAIVCFLLFSQLLVLMLVIKTVMYFICKSYHHEIVDMSAFSDHLGLYQREDCY</sequence>
<reference evidence="2 3" key="1">
    <citation type="submission" date="2024-08" db="EMBL/GenBank/DDBJ databases">
        <title>Insights into the chromosomal genome structure of Flemingia macrophylla.</title>
        <authorList>
            <person name="Ding Y."/>
            <person name="Zhao Y."/>
            <person name="Bi W."/>
            <person name="Wu M."/>
            <person name="Zhao G."/>
            <person name="Gong Y."/>
            <person name="Li W."/>
            <person name="Zhang P."/>
        </authorList>
    </citation>
    <scope>NUCLEOTIDE SEQUENCE [LARGE SCALE GENOMIC DNA]</scope>
    <source>
        <strain evidence="2">DYQJB</strain>
        <tissue evidence="2">Leaf</tissue>
    </source>
</reference>
<gene>
    <name evidence="2" type="ORF">Fmac_007639</name>
</gene>
<feature type="transmembrane region" description="Helical" evidence="1">
    <location>
        <begin position="252"/>
        <end position="271"/>
    </location>
</feature>
<proteinExistence type="predicted"/>
<evidence type="ECO:0008006" key="4">
    <source>
        <dbReference type="Google" id="ProtNLM"/>
    </source>
</evidence>
<accession>A0ABD1MV79</accession>
<feature type="transmembrane region" description="Helical" evidence="1">
    <location>
        <begin position="213"/>
        <end position="240"/>
    </location>
</feature>
<dbReference type="AlphaFoldDB" id="A0ABD1MV79"/>
<feature type="transmembrane region" description="Helical" evidence="1">
    <location>
        <begin position="84"/>
        <end position="107"/>
    </location>
</feature>
<keyword evidence="1" id="KW-0472">Membrane</keyword>
<dbReference type="PANTHER" id="PTHR33133">
    <property type="entry name" value="OS08G0107100 PROTEIN-RELATED"/>
    <property type="match status" value="1"/>
</dbReference>
<evidence type="ECO:0000256" key="1">
    <source>
        <dbReference type="SAM" id="Phobius"/>
    </source>
</evidence>
<keyword evidence="1" id="KW-0812">Transmembrane</keyword>
<name>A0ABD1MV79_9FABA</name>
<evidence type="ECO:0000313" key="3">
    <source>
        <dbReference type="Proteomes" id="UP001603857"/>
    </source>
</evidence>
<protein>
    <recommendedName>
        <fullName evidence="4">Gustatory receptor</fullName>
    </recommendedName>
</protein>
<keyword evidence="1" id="KW-1133">Transmembrane helix</keyword>
<dbReference type="EMBL" id="JBGMDY010000003">
    <property type="protein sequence ID" value="KAL2339699.1"/>
    <property type="molecule type" value="Genomic_DNA"/>
</dbReference>
<feature type="transmembrane region" description="Helical" evidence="1">
    <location>
        <begin position="162"/>
        <end position="192"/>
    </location>
</feature>
<feature type="transmembrane region" description="Helical" evidence="1">
    <location>
        <begin position="128"/>
        <end position="156"/>
    </location>
</feature>